<gene>
    <name evidence="6" type="ORF">FRY97_21230</name>
</gene>
<keyword evidence="4" id="KW-0804">Transcription</keyword>
<keyword evidence="7" id="KW-1185">Reference proteome</keyword>
<name>A0A5C6RF95_9BACT</name>
<proteinExistence type="predicted"/>
<sequence>MAGYSSTGKNTNPSTGWDDERIITALQHGGAQERGAAMAQLFYNRDWPGRVRAFVLKQGGTVEDAEDHLQDVLVATDRALRRGYFKGDSQLDTYIHRIMEQSWYNKKRKKKPILTAPAERAEPPADLDIEQLLLSREKVGQLMELAGQVGDRCKLIYYFRSLGDSFAEIAEKMGFSSAALAKKERYRCTKRLEAFLEANPAWKKLLQ</sequence>
<dbReference type="PANTHER" id="PTHR43133:SF8">
    <property type="entry name" value="RNA POLYMERASE SIGMA FACTOR HI_1459-RELATED"/>
    <property type="match status" value="1"/>
</dbReference>
<comment type="caution">
    <text evidence="6">The sequence shown here is derived from an EMBL/GenBank/DDBJ whole genome shotgun (WGS) entry which is preliminary data.</text>
</comment>
<evidence type="ECO:0000256" key="4">
    <source>
        <dbReference type="ARBA" id="ARBA00023163"/>
    </source>
</evidence>
<dbReference type="Gene3D" id="1.10.1740.10">
    <property type="match status" value="1"/>
</dbReference>
<feature type="domain" description="RNA polymerase sigma-70 region 2" evidence="5">
    <location>
        <begin position="50"/>
        <end position="111"/>
    </location>
</feature>
<evidence type="ECO:0000313" key="6">
    <source>
        <dbReference type="EMBL" id="TXB59437.1"/>
    </source>
</evidence>
<keyword evidence="1" id="KW-0805">Transcription regulation</keyword>
<dbReference type="Proteomes" id="UP000321580">
    <property type="component" value="Unassembled WGS sequence"/>
</dbReference>
<evidence type="ECO:0000256" key="2">
    <source>
        <dbReference type="ARBA" id="ARBA00023082"/>
    </source>
</evidence>
<accession>A0A5C6RF95</accession>
<reference evidence="6 7" key="1">
    <citation type="submission" date="2019-08" db="EMBL/GenBank/DDBJ databases">
        <title>Genome of Phaeodactylibacter luteus.</title>
        <authorList>
            <person name="Bowman J.P."/>
        </authorList>
    </citation>
    <scope>NUCLEOTIDE SEQUENCE [LARGE SCALE GENOMIC DNA]</scope>
    <source>
        <strain evidence="6 7">KCTC 42180</strain>
    </source>
</reference>
<evidence type="ECO:0000313" key="7">
    <source>
        <dbReference type="Proteomes" id="UP000321580"/>
    </source>
</evidence>
<dbReference type="GO" id="GO:0003677">
    <property type="term" value="F:DNA binding"/>
    <property type="evidence" value="ECO:0007669"/>
    <property type="project" value="UniProtKB-KW"/>
</dbReference>
<dbReference type="GO" id="GO:0006352">
    <property type="term" value="P:DNA-templated transcription initiation"/>
    <property type="evidence" value="ECO:0007669"/>
    <property type="project" value="InterPro"/>
</dbReference>
<dbReference type="Pfam" id="PF04542">
    <property type="entry name" value="Sigma70_r2"/>
    <property type="match status" value="1"/>
</dbReference>
<keyword evidence="2" id="KW-0731">Sigma factor</keyword>
<evidence type="ECO:0000259" key="5">
    <source>
        <dbReference type="Pfam" id="PF04542"/>
    </source>
</evidence>
<dbReference type="OrthoDB" id="1099849at2"/>
<keyword evidence="3" id="KW-0238">DNA-binding</keyword>
<dbReference type="PANTHER" id="PTHR43133">
    <property type="entry name" value="RNA POLYMERASE ECF-TYPE SIGMA FACTO"/>
    <property type="match status" value="1"/>
</dbReference>
<protein>
    <submittedName>
        <fullName evidence="6">Sigma-70 family RNA polymerase sigma factor</fullName>
    </submittedName>
</protein>
<dbReference type="GO" id="GO:0016987">
    <property type="term" value="F:sigma factor activity"/>
    <property type="evidence" value="ECO:0007669"/>
    <property type="project" value="UniProtKB-KW"/>
</dbReference>
<organism evidence="6 7">
    <name type="scientific">Phaeodactylibacter luteus</name>
    <dbReference type="NCBI Taxonomy" id="1564516"/>
    <lineage>
        <taxon>Bacteria</taxon>
        <taxon>Pseudomonadati</taxon>
        <taxon>Bacteroidota</taxon>
        <taxon>Saprospiria</taxon>
        <taxon>Saprospirales</taxon>
        <taxon>Haliscomenobacteraceae</taxon>
        <taxon>Phaeodactylibacter</taxon>
    </lineage>
</organism>
<dbReference type="RefSeq" id="WP_147169638.1">
    <property type="nucleotide sequence ID" value="NZ_VOOR01000094.1"/>
</dbReference>
<dbReference type="AlphaFoldDB" id="A0A5C6RF95"/>
<dbReference type="InterPro" id="IPR007627">
    <property type="entry name" value="RNA_pol_sigma70_r2"/>
</dbReference>
<dbReference type="EMBL" id="VOOR01000094">
    <property type="protein sequence ID" value="TXB59437.1"/>
    <property type="molecule type" value="Genomic_DNA"/>
</dbReference>
<evidence type="ECO:0000256" key="3">
    <source>
        <dbReference type="ARBA" id="ARBA00023125"/>
    </source>
</evidence>
<dbReference type="SUPFAM" id="SSF88946">
    <property type="entry name" value="Sigma2 domain of RNA polymerase sigma factors"/>
    <property type="match status" value="1"/>
</dbReference>
<dbReference type="InterPro" id="IPR039425">
    <property type="entry name" value="RNA_pol_sigma-70-like"/>
</dbReference>
<dbReference type="InterPro" id="IPR013325">
    <property type="entry name" value="RNA_pol_sigma_r2"/>
</dbReference>
<evidence type="ECO:0000256" key="1">
    <source>
        <dbReference type="ARBA" id="ARBA00023015"/>
    </source>
</evidence>